<reference evidence="2 3" key="1">
    <citation type="journal article" date="2013" name="Curr. Biol.">
        <title>The Genome of the Foraminiferan Reticulomyxa filosa.</title>
        <authorList>
            <person name="Glockner G."/>
            <person name="Hulsmann N."/>
            <person name="Schleicher M."/>
            <person name="Noegel A.A."/>
            <person name="Eichinger L."/>
            <person name="Gallinger C."/>
            <person name="Pawlowski J."/>
            <person name="Sierra R."/>
            <person name="Euteneuer U."/>
            <person name="Pillet L."/>
            <person name="Moustafa A."/>
            <person name="Platzer M."/>
            <person name="Groth M."/>
            <person name="Szafranski K."/>
            <person name="Schliwa M."/>
        </authorList>
    </citation>
    <scope>NUCLEOTIDE SEQUENCE [LARGE SCALE GENOMIC DNA]</scope>
</reference>
<evidence type="ECO:0000313" key="2">
    <source>
        <dbReference type="EMBL" id="ETO27562.1"/>
    </source>
</evidence>
<name>X6NQB3_RETFI</name>
<gene>
    <name evidence="2" type="ORF">RFI_09570</name>
</gene>
<keyword evidence="3" id="KW-1185">Reference proteome</keyword>
<dbReference type="AlphaFoldDB" id="X6NQB3"/>
<feature type="compositionally biased region" description="Polar residues" evidence="1">
    <location>
        <begin position="31"/>
        <end position="43"/>
    </location>
</feature>
<comment type="caution">
    <text evidence="2">The sequence shown here is derived from an EMBL/GenBank/DDBJ whole genome shotgun (WGS) entry which is preliminary data.</text>
</comment>
<protein>
    <submittedName>
        <fullName evidence="2">Uncharacterized protein</fullName>
    </submittedName>
</protein>
<feature type="compositionally biased region" description="Polar residues" evidence="1">
    <location>
        <begin position="52"/>
        <end position="61"/>
    </location>
</feature>
<accession>X6NQB3</accession>
<feature type="non-terminal residue" evidence="2">
    <location>
        <position position="222"/>
    </location>
</feature>
<sequence>AAAASSSSSSSHARKRSGGFKEFVRAITSINLLNKSEVNPNAESKTEHESLPSPSSPQSANTNMNTPTVATETTTAITTTTATTTTAATTANAIKPTHIHSLSNTDSHMQVFPLDRNTVVYAVGDYLHSYEQLVLSTVNRQWHEWFTANKFKQIDKDLLHWQDILKKYFVDEWTEVYHINKGIFYQLTRHERLFFQYCVIYYPKLLQYVHLCPQAKFHQKLY</sequence>
<dbReference type="Proteomes" id="UP000023152">
    <property type="component" value="Unassembled WGS sequence"/>
</dbReference>
<feature type="compositionally biased region" description="Low complexity" evidence="1">
    <location>
        <begin position="1"/>
        <end position="11"/>
    </location>
</feature>
<feature type="non-terminal residue" evidence="2">
    <location>
        <position position="1"/>
    </location>
</feature>
<evidence type="ECO:0000256" key="1">
    <source>
        <dbReference type="SAM" id="MobiDB-lite"/>
    </source>
</evidence>
<feature type="region of interest" description="Disordered" evidence="1">
    <location>
        <begin position="1"/>
        <end position="20"/>
    </location>
</feature>
<feature type="region of interest" description="Disordered" evidence="1">
    <location>
        <begin position="31"/>
        <end position="66"/>
    </location>
</feature>
<dbReference type="EMBL" id="ASPP01007185">
    <property type="protein sequence ID" value="ETO27562.1"/>
    <property type="molecule type" value="Genomic_DNA"/>
</dbReference>
<proteinExistence type="predicted"/>
<organism evidence="2 3">
    <name type="scientific">Reticulomyxa filosa</name>
    <dbReference type="NCBI Taxonomy" id="46433"/>
    <lineage>
        <taxon>Eukaryota</taxon>
        <taxon>Sar</taxon>
        <taxon>Rhizaria</taxon>
        <taxon>Retaria</taxon>
        <taxon>Foraminifera</taxon>
        <taxon>Monothalamids</taxon>
        <taxon>Reticulomyxidae</taxon>
        <taxon>Reticulomyxa</taxon>
    </lineage>
</organism>
<evidence type="ECO:0000313" key="3">
    <source>
        <dbReference type="Proteomes" id="UP000023152"/>
    </source>
</evidence>